<protein>
    <recommendedName>
        <fullName evidence="2">Eukaryotic translation initiation factor 5B</fullName>
    </recommendedName>
    <alternativeName>
        <fullName evidence="7">Translation initiation factor IF-2</fullName>
    </alternativeName>
</protein>
<dbReference type="GO" id="GO:0005525">
    <property type="term" value="F:GTP binding"/>
    <property type="evidence" value="ECO:0007669"/>
    <property type="project" value="UniProtKB-KW"/>
</dbReference>
<accession>A0ABD1GV57</accession>
<dbReference type="FunFam" id="3.40.50.300:FF:000112">
    <property type="entry name" value="Eukaryotic translation initiation factor 5B"/>
    <property type="match status" value="1"/>
</dbReference>
<dbReference type="InterPro" id="IPR027417">
    <property type="entry name" value="P-loop_NTPase"/>
</dbReference>
<reference evidence="9 10" key="1">
    <citation type="submission" date="2024-06" db="EMBL/GenBank/DDBJ databases">
        <title>A chromosome level genome sequence of Diviner's sage (Salvia divinorum).</title>
        <authorList>
            <person name="Ford S.A."/>
            <person name="Ro D.-K."/>
            <person name="Ness R.W."/>
            <person name="Phillips M.A."/>
        </authorList>
    </citation>
    <scope>NUCLEOTIDE SEQUENCE [LARGE SCALE GENOMIC DNA]</scope>
    <source>
        <strain evidence="9">SAF-2024a</strain>
        <tissue evidence="9">Leaf</tissue>
    </source>
</reference>
<dbReference type="CDD" id="cd03703">
    <property type="entry name" value="aeIF5B_II"/>
    <property type="match status" value="1"/>
</dbReference>
<dbReference type="SUPFAM" id="SSF52156">
    <property type="entry name" value="Initiation factor IF2/eIF5b, domain 3"/>
    <property type="match status" value="1"/>
</dbReference>
<dbReference type="CDD" id="cd01887">
    <property type="entry name" value="IF2_eIF5B"/>
    <property type="match status" value="1"/>
</dbReference>
<dbReference type="Pfam" id="PF14578">
    <property type="entry name" value="GTP_EFTU_D4"/>
    <property type="match status" value="1"/>
</dbReference>
<dbReference type="PANTHER" id="PTHR43381:SF4">
    <property type="entry name" value="EUKARYOTIC TRANSLATION INITIATION FACTOR 5B"/>
    <property type="match status" value="1"/>
</dbReference>
<dbReference type="InterPro" id="IPR029459">
    <property type="entry name" value="EFTU-type"/>
</dbReference>
<organism evidence="9 10">
    <name type="scientific">Salvia divinorum</name>
    <name type="common">Maria pastora</name>
    <name type="synonym">Diviner's sage</name>
    <dbReference type="NCBI Taxonomy" id="28513"/>
    <lineage>
        <taxon>Eukaryota</taxon>
        <taxon>Viridiplantae</taxon>
        <taxon>Streptophyta</taxon>
        <taxon>Embryophyta</taxon>
        <taxon>Tracheophyta</taxon>
        <taxon>Spermatophyta</taxon>
        <taxon>Magnoliopsida</taxon>
        <taxon>eudicotyledons</taxon>
        <taxon>Gunneridae</taxon>
        <taxon>Pentapetalae</taxon>
        <taxon>asterids</taxon>
        <taxon>lamiids</taxon>
        <taxon>Lamiales</taxon>
        <taxon>Lamiaceae</taxon>
        <taxon>Nepetoideae</taxon>
        <taxon>Mentheae</taxon>
        <taxon>Salviinae</taxon>
        <taxon>Salvia</taxon>
        <taxon>Salvia subgen. Calosphace</taxon>
    </lineage>
</organism>
<keyword evidence="6" id="KW-0342">GTP-binding</keyword>
<evidence type="ECO:0000256" key="1">
    <source>
        <dbReference type="ARBA" id="ARBA00007733"/>
    </source>
</evidence>
<dbReference type="Gene3D" id="3.40.50.300">
    <property type="entry name" value="P-loop containing nucleotide triphosphate hydrolases"/>
    <property type="match status" value="1"/>
</dbReference>
<dbReference type="Pfam" id="PF00009">
    <property type="entry name" value="GTP_EFTU"/>
    <property type="match status" value="1"/>
</dbReference>
<name>A0ABD1GV57_SALDI</name>
<dbReference type="InterPro" id="IPR009000">
    <property type="entry name" value="Transl_B-barrel_sf"/>
</dbReference>
<dbReference type="InterPro" id="IPR015760">
    <property type="entry name" value="TIF_IF2"/>
</dbReference>
<keyword evidence="9" id="KW-0560">Oxidoreductase</keyword>
<evidence type="ECO:0000256" key="3">
    <source>
        <dbReference type="ARBA" id="ARBA00022540"/>
    </source>
</evidence>
<evidence type="ECO:0000313" key="9">
    <source>
        <dbReference type="EMBL" id="KAL1546938.1"/>
    </source>
</evidence>
<gene>
    <name evidence="9" type="ORF">AAHA92_23469</name>
</gene>
<dbReference type="PROSITE" id="PS51722">
    <property type="entry name" value="G_TR_2"/>
    <property type="match status" value="1"/>
</dbReference>
<dbReference type="InterPro" id="IPR005225">
    <property type="entry name" value="Small_GTP-bd"/>
</dbReference>
<dbReference type="InterPro" id="IPR036925">
    <property type="entry name" value="TIF_IF2_dom3_sf"/>
</dbReference>
<comment type="similarity">
    <text evidence="1">Belongs to the TRAFAC class translation factor GTPase superfamily. Classic translation factor GTPase family. IF-2 subfamily.</text>
</comment>
<dbReference type="EMBL" id="JBEAFC010000008">
    <property type="protein sequence ID" value="KAL1546938.1"/>
    <property type="molecule type" value="Genomic_DNA"/>
</dbReference>
<dbReference type="GO" id="GO:0003743">
    <property type="term" value="F:translation initiation factor activity"/>
    <property type="evidence" value="ECO:0007669"/>
    <property type="project" value="UniProtKB-KW"/>
</dbReference>
<dbReference type="InterPro" id="IPR000795">
    <property type="entry name" value="T_Tr_GTP-bd_dom"/>
</dbReference>
<evidence type="ECO:0000259" key="8">
    <source>
        <dbReference type="PROSITE" id="PS51722"/>
    </source>
</evidence>
<dbReference type="Proteomes" id="UP001567538">
    <property type="component" value="Unassembled WGS sequence"/>
</dbReference>
<comment type="caution">
    <text evidence="9">The sequence shown here is derived from an EMBL/GenBank/DDBJ whole genome shotgun (WGS) entry which is preliminary data.</text>
</comment>
<dbReference type="Gene3D" id="2.40.30.10">
    <property type="entry name" value="Translation factors"/>
    <property type="match status" value="2"/>
</dbReference>
<proteinExistence type="inferred from homology"/>
<keyword evidence="4" id="KW-0547">Nucleotide-binding</keyword>
<feature type="domain" description="Tr-type G" evidence="8">
    <location>
        <begin position="1"/>
        <end position="213"/>
    </location>
</feature>
<dbReference type="NCBIfam" id="TIGR00231">
    <property type="entry name" value="small_GTP"/>
    <property type="match status" value="1"/>
</dbReference>
<evidence type="ECO:0000256" key="2">
    <source>
        <dbReference type="ARBA" id="ARBA00013824"/>
    </source>
</evidence>
<dbReference type="GO" id="GO:0016491">
    <property type="term" value="F:oxidoreductase activity"/>
    <property type="evidence" value="ECO:0007669"/>
    <property type="project" value="UniProtKB-KW"/>
</dbReference>
<keyword evidence="10" id="KW-1185">Reference proteome</keyword>
<dbReference type="SUPFAM" id="SSF52540">
    <property type="entry name" value="P-loop containing nucleoside triphosphate hydrolases"/>
    <property type="match status" value="1"/>
</dbReference>
<keyword evidence="5" id="KW-0648">Protein biosynthesis</keyword>
<evidence type="ECO:0000256" key="5">
    <source>
        <dbReference type="ARBA" id="ARBA00022917"/>
    </source>
</evidence>
<evidence type="ECO:0000256" key="4">
    <source>
        <dbReference type="ARBA" id="ARBA00022741"/>
    </source>
</evidence>
<evidence type="ECO:0000313" key="10">
    <source>
        <dbReference type="Proteomes" id="UP001567538"/>
    </source>
</evidence>
<dbReference type="FunFam" id="2.40.30.10:FF:000013">
    <property type="entry name" value="eukaryotic translation initiation factor 5B"/>
    <property type="match status" value="1"/>
</dbReference>
<evidence type="ECO:0000256" key="6">
    <source>
        <dbReference type="ARBA" id="ARBA00023134"/>
    </source>
</evidence>
<dbReference type="SUPFAM" id="SSF50447">
    <property type="entry name" value="Translation proteins"/>
    <property type="match status" value="1"/>
</dbReference>
<keyword evidence="3" id="KW-0396">Initiation factor</keyword>
<evidence type="ECO:0000256" key="7">
    <source>
        <dbReference type="ARBA" id="ARBA00032478"/>
    </source>
</evidence>
<dbReference type="PANTHER" id="PTHR43381">
    <property type="entry name" value="TRANSLATION INITIATION FACTOR IF-2-RELATED"/>
    <property type="match status" value="1"/>
</dbReference>
<sequence>MGHVDAGKTKLLDCIRGTHVQEGEAGGITQQIGATYFPAENIRERTKELKVDAKLNVPGLLVIDTPGHESFTKLRSRGSGLCDLAILVVDLMHGLEPQTIESLNLLKSGNTDFVIALNKVDRLYEWKTCPNAPIGKAIRQQSKDVLTEFNMRLTQVITQFKEQGLNTELYYKNKEMGETYNIVPTSAISGEGIPDLLLLLVQWAQKTMIKSLTYNEEVQCTILEVKVDEGHGTTIDVVLVNGVLREGDQIVVGGMHGPIVTSIRALLTPHPMREVRVKGTYLHHKEIKAAQCIKIAAQGLEHAIPGANLYDVGPNDDTEVIKKSAMDYVHKVMSRIGKSGKGVCVQASTLGSLEALLDFLETPAVNIPKDPIILGVDVVKGIVKIGTPICVIKSEVVDIGQVASIENNHKPVDSAKKGQMVAIKINGSNPEEQQKMLGRHFEEKDLLLSKISRHSLDVLKAYYADEVSTEDVRLLKE</sequence>
<dbReference type="AlphaFoldDB" id="A0ABD1GV57"/>